<name>A0ABP6FRQ7_9ACTN</name>
<evidence type="ECO:0000256" key="1">
    <source>
        <dbReference type="ARBA" id="ARBA00022679"/>
    </source>
</evidence>
<evidence type="ECO:0000256" key="3">
    <source>
        <dbReference type="SAM" id="MobiDB-lite"/>
    </source>
</evidence>
<dbReference type="PANTHER" id="PTHR10584:SF166">
    <property type="entry name" value="RIBOKINASE"/>
    <property type="match status" value="1"/>
</dbReference>
<dbReference type="InterPro" id="IPR011611">
    <property type="entry name" value="PfkB_dom"/>
</dbReference>
<dbReference type="InterPro" id="IPR002139">
    <property type="entry name" value="Ribo/fructo_kinase"/>
</dbReference>
<dbReference type="Gene3D" id="3.40.1190.20">
    <property type="match status" value="1"/>
</dbReference>
<feature type="region of interest" description="Disordered" evidence="3">
    <location>
        <begin position="313"/>
        <end position="333"/>
    </location>
</feature>
<dbReference type="EMBL" id="BAAATE010000046">
    <property type="protein sequence ID" value="GAA2697168.1"/>
    <property type="molecule type" value="Genomic_DNA"/>
</dbReference>
<sequence length="333" mass="34342">MADIDLLVLGELNADVIVECGDVRPSFGQVEDIVEDADIVLGSSGAITACGAARLGARVAMAGVVGDDWLGAFVLEHLRDRGVDTTYCVRRPGRRTGMSIVLGARGDRSILTFPGEIGRLSAADVPEAALSAVRHVHVSSYFLQYDLWEGLPALFSGVRRRGVTTSVDPNWDPSRSFGHGLPELLPLIDYLLPNEAEALRISGEGTVESAAATLAARGACAVVKRGEDGALLHHPDGTVLTVTAPRVSPIETTGAGDSFDAGLLATLLAGGDLAAALRTASACGALSTQGIGGTAAQATAEQAGALAETLTVAARHPQRGLTGPTQPGRETHQ</sequence>
<dbReference type="InterPro" id="IPR029056">
    <property type="entry name" value="Ribokinase-like"/>
</dbReference>
<keyword evidence="1" id="KW-0808">Transferase</keyword>
<dbReference type="Proteomes" id="UP001501666">
    <property type="component" value="Unassembled WGS sequence"/>
</dbReference>
<keyword evidence="2 5" id="KW-0418">Kinase</keyword>
<accession>A0ABP6FRQ7</accession>
<evidence type="ECO:0000313" key="6">
    <source>
        <dbReference type="Proteomes" id="UP001501666"/>
    </source>
</evidence>
<gene>
    <name evidence="5" type="ORF">GCM10010412_091850</name>
</gene>
<dbReference type="CDD" id="cd01166">
    <property type="entry name" value="KdgK"/>
    <property type="match status" value="1"/>
</dbReference>
<proteinExistence type="predicted"/>
<dbReference type="SUPFAM" id="SSF53613">
    <property type="entry name" value="Ribokinase-like"/>
    <property type="match status" value="1"/>
</dbReference>
<comment type="caution">
    <text evidence="5">The sequence shown here is derived from an EMBL/GenBank/DDBJ whole genome shotgun (WGS) entry which is preliminary data.</text>
</comment>
<dbReference type="GO" id="GO:0016301">
    <property type="term" value="F:kinase activity"/>
    <property type="evidence" value="ECO:0007669"/>
    <property type="project" value="UniProtKB-KW"/>
</dbReference>
<feature type="domain" description="Carbohydrate kinase PfkB" evidence="4">
    <location>
        <begin position="5"/>
        <end position="295"/>
    </location>
</feature>
<dbReference type="PRINTS" id="PR00990">
    <property type="entry name" value="RIBOKINASE"/>
</dbReference>
<keyword evidence="6" id="KW-1185">Reference proteome</keyword>
<reference evidence="6" key="1">
    <citation type="journal article" date="2019" name="Int. J. Syst. Evol. Microbiol.">
        <title>The Global Catalogue of Microorganisms (GCM) 10K type strain sequencing project: providing services to taxonomists for standard genome sequencing and annotation.</title>
        <authorList>
            <consortium name="The Broad Institute Genomics Platform"/>
            <consortium name="The Broad Institute Genome Sequencing Center for Infectious Disease"/>
            <person name="Wu L."/>
            <person name="Ma J."/>
        </authorList>
    </citation>
    <scope>NUCLEOTIDE SEQUENCE [LARGE SCALE GENOMIC DNA]</scope>
    <source>
        <strain evidence="6">JCM 6835</strain>
    </source>
</reference>
<evidence type="ECO:0000256" key="2">
    <source>
        <dbReference type="ARBA" id="ARBA00022777"/>
    </source>
</evidence>
<dbReference type="Pfam" id="PF00294">
    <property type="entry name" value="PfkB"/>
    <property type="match status" value="1"/>
</dbReference>
<protein>
    <submittedName>
        <fullName evidence="5">Sugar kinase</fullName>
    </submittedName>
</protein>
<evidence type="ECO:0000259" key="4">
    <source>
        <dbReference type="Pfam" id="PF00294"/>
    </source>
</evidence>
<evidence type="ECO:0000313" key="5">
    <source>
        <dbReference type="EMBL" id="GAA2697168.1"/>
    </source>
</evidence>
<organism evidence="5 6">
    <name type="scientific">Nonomuraea recticatena</name>
    <dbReference type="NCBI Taxonomy" id="46178"/>
    <lineage>
        <taxon>Bacteria</taxon>
        <taxon>Bacillati</taxon>
        <taxon>Actinomycetota</taxon>
        <taxon>Actinomycetes</taxon>
        <taxon>Streptosporangiales</taxon>
        <taxon>Streptosporangiaceae</taxon>
        <taxon>Nonomuraea</taxon>
    </lineage>
</organism>
<dbReference type="PANTHER" id="PTHR10584">
    <property type="entry name" value="SUGAR KINASE"/>
    <property type="match status" value="1"/>
</dbReference>
<dbReference type="RefSeq" id="WP_346156309.1">
    <property type="nucleotide sequence ID" value="NZ_BAAATE010000046.1"/>
</dbReference>